<organism evidence="10 12">
    <name type="scientific">Adineta steineri</name>
    <dbReference type="NCBI Taxonomy" id="433720"/>
    <lineage>
        <taxon>Eukaryota</taxon>
        <taxon>Metazoa</taxon>
        <taxon>Spiralia</taxon>
        <taxon>Gnathifera</taxon>
        <taxon>Rotifera</taxon>
        <taxon>Eurotatoria</taxon>
        <taxon>Bdelloidea</taxon>
        <taxon>Adinetida</taxon>
        <taxon>Adinetidae</taxon>
        <taxon>Adineta</taxon>
    </lineage>
</organism>
<dbReference type="PROSITE" id="PS50262">
    <property type="entry name" value="G_PROTEIN_RECEP_F1_2"/>
    <property type="match status" value="1"/>
</dbReference>
<comment type="caution">
    <text evidence="10">The sequence shown here is derived from an EMBL/GenBank/DDBJ whole genome shotgun (WGS) entry which is preliminary data.</text>
</comment>
<keyword evidence="7" id="KW-0807">Transducer</keyword>
<feature type="transmembrane region" description="Helical" evidence="8">
    <location>
        <begin position="91"/>
        <end position="109"/>
    </location>
</feature>
<keyword evidence="4" id="KW-0297">G-protein coupled receptor</keyword>
<evidence type="ECO:0000256" key="1">
    <source>
        <dbReference type="ARBA" id="ARBA00004141"/>
    </source>
</evidence>
<dbReference type="Gene3D" id="1.20.1070.10">
    <property type="entry name" value="Rhodopsin 7-helix transmembrane proteins"/>
    <property type="match status" value="1"/>
</dbReference>
<name>A0A814UD67_9BILA</name>
<dbReference type="InterPro" id="IPR017452">
    <property type="entry name" value="GPCR_Rhodpsn_7TM"/>
</dbReference>
<feature type="transmembrane region" description="Helical" evidence="8">
    <location>
        <begin position="129"/>
        <end position="151"/>
    </location>
</feature>
<dbReference type="EMBL" id="CAJOBB010000253">
    <property type="protein sequence ID" value="CAF3628132.1"/>
    <property type="molecule type" value="Genomic_DNA"/>
</dbReference>
<protein>
    <recommendedName>
        <fullName evidence="9">G-protein coupled receptors family 1 profile domain-containing protein</fullName>
    </recommendedName>
</protein>
<evidence type="ECO:0000256" key="2">
    <source>
        <dbReference type="ARBA" id="ARBA00022692"/>
    </source>
</evidence>
<dbReference type="AlphaFoldDB" id="A0A814UD67"/>
<keyword evidence="6" id="KW-0675">Receptor</keyword>
<dbReference type="PANTHER" id="PTHR24243:SF230">
    <property type="entry name" value="G-PROTEIN COUPLED RECEPTORS FAMILY 1 PROFILE DOMAIN-CONTAINING PROTEIN"/>
    <property type="match status" value="1"/>
</dbReference>
<evidence type="ECO:0000313" key="12">
    <source>
        <dbReference type="Proteomes" id="UP000663860"/>
    </source>
</evidence>
<dbReference type="InterPro" id="IPR000276">
    <property type="entry name" value="GPCR_Rhodpsn"/>
</dbReference>
<evidence type="ECO:0000313" key="10">
    <source>
        <dbReference type="EMBL" id="CAF1174205.1"/>
    </source>
</evidence>
<evidence type="ECO:0000256" key="8">
    <source>
        <dbReference type="SAM" id="Phobius"/>
    </source>
</evidence>
<dbReference type="PANTHER" id="PTHR24243">
    <property type="entry name" value="G-PROTEIN COUPLED RECEPTOR"/>
    <property type="match status" value="1"/>
</dbReference>
<dbReference type="Proteomes" id="UP000663868">
    <property type="component" value="Unassembled WGS sequence"/>
</dbReference>
<accession>A0A814UD67</accession>
<dbReference type="GO" id="GO:0005886">
    <property type="term" value="C:plasma membrane"/>
    <property type="evidence" value="ECO:0007669"/>
    <property type="project" value="TreeGrafter"/>
</dbReference>
<dbReference type="GO" id="GO:0004930">
    <property type="term" value="F:G protein-coupled receptor activity"/>
    <property type="evidence" value="ECO:0007669"/>
    <property type="project" value="UniProtKB-KW"/>
</dbReference>
<evidence type="ECO:0000256" key="5">
    <source>
        <dbReference type="ARBA" id="ARBA00023136"/>
    </source>
</evidence>
<evidence type="ECO:0000256" key="3">
    <source>
        <dbReference type="ARBA" id="ARBA00022989"/>
    </source>
</evidence>
<keyword evidence="2 8" id="KW-0812">Transmembrane</keyword>
<dbReference type="SUPFAM" id="SSF81321">
    <property type="entry name" value="Family A G protein-coupled receptor-like"/>
    <property type="match status" value="1"/>
</dbReference>
<dbReference type="Proteomes" id="UP000663860">
    <property type="component" value="Unassembled WGS sequence"/>
</dbReference>
<feature type="transmembrane region" description="Helical" evidence="8">
    <location>
        <begin position="264"/>
        <end position="284"/>
    </location>
</feature>
<gene>
    <name evidence="10" type="ORF">IZO911_LOCUS27076</name>
    <name evidence="11" type="ORF">KXQ929_LOCUS6518</name>
</gene>
<feature type="transmembrane region" description="Helical" evidence="8">
    <location>
        <begin position="49"/>
        <end position="71"/>
    </location>
</feature>
<feature type="transmembrane region" description="Helical" evidence="8">
    <location>
        <begin position="17"/>
        <end position="37"/>
    </location>
</feature>
<reference evidence="10" key="1">
    <citation type="submission" date="2021-02" db="EMBL/GenBank/DDBJ databases">
        <authorList>
            <person name="Nowell W R."/>
        </authorList>
    </citation>
    <scope>NUCLEOTIDE SEQUENCE</scope>
</reference>
<evidence type="ECO:0000256" key="4">
    <source>
        <dbReference type="ARBA" id="ARBA00023040"/>
    </source>
</evidence>
<dbReference type="EMBL" id="CAJNOE010000362">
    <property type="protein sequence ID" value="CAF1174205.1"/>
    <property type="molecule type" value="Genomic_DNA"/>
</dbReference>
<comment type="subcellular location">
    <subcellularLocation>
        <location evidence="1">Membrane</location>
        <topology evidence="1">Multi-pass membrane protein</topology>
    </subcellularLocation>
</comment>
<dbReference type="Pfam" id="PF00001">
    <property type="entry name" value="7tm_1"/>
    <property type="match status" value="1"/>
</dbReference>
<feature type="transmembrane region" description="Helical" evidence="8">
    <location>
        <begin position="222"/>
        <end position="244"/>
    </location>
</feature>
<keyword evidence="5 8" id="KW-0472">Membrane</keyword>
<sequence length="336" mass="38308">MSTVSTLVLVQTNITRYVLPTILALGNLGNLLTIAIYSQKNHRINSCSIYLIAMSCFCLMGANWAIVPSVYALNHFDLVSNSLILCRIRGYIIHTCSMCFRYTLVLVCVDRYALCNMKVSIRALSRSQIAYRAIGIVTVFWSVISVHLLIWESIENGRCGVYGIYGQIFSFYIAIFTGLIPIILMISFSVMLVKNLHRLRSQVQSIHGTHRLSRRDVSLMKVILVEVIVYIICTIMYPSMTIYTQVTSYMTSNKSAQQKGIESFINFITMSLLLYLNYNTTFYIHVITSKAFRNEVKQLLLKCIRRSPNNLTNQQHGVEPIMTVRGKQHLQNITII</sequence>
<feature type="domain" description="G-protein coupled receptors family 1 profile" evidence="9">
    <location>
        <begin position="29"/>
        <end position="283"/>
    </location>
</feature>
<evidence type="ECO:0000259" key="9">
    <source>
        <dbReference type="PROSITE" id="PS50262"/>
    </source>
</evidence>
<proteinExistence type="predicted"/>
<keyword evidence="3 8" id="KW-1133">Transmembrane helix</keyword>
<evidence type="ECO:0000256" key="6">
    <source>
        <dbReference type="ARBA" id="ARBA00023170"/>
    </source>
</evidence>
<evidence type="ECO:0000256" key="7">
    <source>
        <dbReference type="ARBA" id="ARBA00023224"/>
    </source>
</evidence>
<evidence type="ECO:0000313" key="11">
    <source>
        <dbReference type="EMBL" id="CAF3628132.1"/>
    </source>
</evidence>
<feature type="transmembrane region" description="Helical" evidence="8">
    <location>
        <begin position="171"/>
        <end position="193"/>
    </location>
</feature>